<feature type="domain" description="Ketoreductase" evidence="3">
    <location>
        <begin position="464"/>
        <end position="651"/>
    </location>
</feature>
<dbReference type="Gene3D" id="3.40.50.720">
    <property type="entry name" value="NAD(P)-binding Rossmann-like Domain"/>
    <property type="match status" value="1"/>
</dbReference>
<dbReference type="OrthoDB" id="9774430at2"/>
<feature type="domain" description="Class II aldolase/adducin N-terminal" evidence="4">
    <location>
        <begin position="26"/>
        <end position="231"/>
    </location>
</feature>
<accession>E8WZ93</accession>
<dbReference type="AlphaFoldDB" id="E8WZ93"/>
<dbReference type="eggNOG" id="COG1028">
    <property type="taxonomic scope" value="Bacteria"/>
</dbReference>
<dbReference type="PaxDb" id="1198114-AciX9_0624"/>
<dbReference type="Pfam" id="PF00596">
    <property type="entry name" value="Aldolase_II"/>
    <property type="match status" value="1"/>
</dbReference>
<organism evidence="6">
    <name type="scientific">Granulicella tundricola (strain ATCC BAA-1859 / DSM 23138 / MP5ACTX9)</name>
    <dbReference type="NCBI Taxonomy" id="1198114"/>
    <lineage>
        <taxon>Bacteria</taxon>
        <taxon>Pseudomonadati</taxon>
        <taxon>Acidobacteriota</taxon>
        <taxon>Terriglobia</taxon>
        <taxon>Terriglobales</taxon>
        <taxon>Acidobacteriaceae</taxon>
        <taxon>Granulicella</taxon>
    </lineage>
</organism>
<keyword evidence="6" id="KW-1185">Reference proteome</keyword>
<dbReference type="KEGG" id="acm:AciX9_0624"/>
<evidence type="ECO:0000259" key="4">
    <source>
        <dbReference type="SMART" id="SM01007"/>
    </source>
</evidence>
<dbReference type="InterPro" id="IPR001303">
    <property type="entry name" value="Aldolase_II/adducin_N"/>
</dbReference>
<dbReference type="PANTHER" id="PTHR43008">
    <property type="entry name" value="BENZIL REDUCTASE"/>
    <property type="match status" value="1"/>
</dbReference>
<dbReference type="InterPro" id="IPR057326">
    <property type="entry name" value="KR_dom"/>
</dbReference>
<dbReference type="SUPFAM" id="SSF51735">
    <property type="entry name" value="NAD(P)-binding Rossmann-fold domains"/>
    <property type="match status" value="1"/>
</dbReference>
<dbReference type="InterPro" id="IPR036291">
    <property type="entry name" value="NAD(P)-bd_dom_sf"/>
</dbReference>
<dbReference type="HOGENOM" id="CLU_024866_0_0_0"/>
<gene>
    <name evidence="5" type="ordered locus">AciX9_0624</name>
</gene>
<comment type="similarity">
    <text evidence="1">Belongs to the short-chain dehydrogenases/reductases (SDR) family.</text>
</comment>
<dbReference type="Proteomes" id="UP000000343">
    <property type="component" value="Chromosome"/>
</dbReference>
<dbReference type="InterPro" id="IPR036409">
    <property type="entry name" value="Aldolase_II/adducin_N_sf"/>
</dbReference>
<dbReference type="SMART" id="SM00822">
    <property type="entry name" value="PKS_KR"/>
    <property type="match status" value="1"/>
</dbReference>
<evidence type="ECO:0000313" key="5">
    <source>
        <dbReference type="EMBL" id="ADW67695.1"/>
    </source>
</evidence>
<protein>
    <submittedName>
        <fullName evidence="5">Rhamnulose-1-phosphate aldolase/alcohol dehydrogenase</fullName>
    </submittedName>
</protein>
<dbReference type="eggNOG" id="COG3347">
    <property type="taxonomic scope" value="Bacteria"/>
</dbReference>
<dbReference type="PANTHER" id="PTHR43008:SF4">
    <property type="entry name" value="CHAIN DEHYDROGENASE, PUTATIVE (AFU_ORTHOLOGUE AFUA_4G08710)-RELATED"/>
    <property type="match status" value="1"/>
</dbReference>
<evidence type="ECO:0000256" key="1">
    <source>
        <dbReference type="ARBA" id="ARBA00006484"/>
    </source>
</evidence>
<dbReference type="EMBL" id="CP002480">
    <property type="protein sequence ID" value="ADW67695.1"/>
    <property type="molecule type" value="Genomic_DNA"/>
</dbReference>
<dbReference type="InterPro" id="IPR002347">
    <property type="entry name" value="SDR_fam"/>
</dbReference>
<evidence type="ECO:0000313" key="6">
    <source>
        <dbReference type="Proteomes" id="UP000000343"/>
    </source>
</evidence>
<proteinExistence type="inferred from homology"/>
<dbReference type="Gene3D" id="3.40.225.10">
    <property type="entry name" value="Class II aldolase/adducin N-terminal domain"/>
    <property type="match status" value="1"/>
</dbReference>
<dbReference type="NCBIfam" id="NF006189">
    <property type="entry name" value="PRK08324.1-3"/>
    <property type="match status" value="1"/>
</dbReference>
<dbReference type="RefSeq" id="WP_013579023.1">
    <property type="nucleotide sequence ID" value="NC_015064.1"/>
</dbReference>
<dbReference type="PRINTS" id="PR00081">
    <property type="entry name" value="GDHRDH"/>
</dbReference>
<dbReference type="FunFam" id="3.40.50.720:FF:000084">
    <property type="entry name" value="Short-chain dehydrogenase reductase"/>
    <property type="match status" value="1"/>
</dbReference>
<evidence type="ECO:0000259" key="3">
    <source>
        <dbReference type="SMART" id="SM00822"/>
    </source>
</evidence>
<dbReference type="STRING" id="1198114.AciX9_0624"/>
<dbReference type="GO" id="GO:0050664">
    <property type="term" value="F:oxidoreductase activity, acting on NAD(P)H, oxygen as acceptor"/>
    <property type="evidence" value="ECO:0007669"/>
    <property type="project" value="TreeGrafter"/>
</dbReference>
<evidence type="ECO:0000256" key="2">
    <source>
        <dbReference type="ARBA" id="ARBA00023002"/>
    </source>
</evidence>
<name>E8WZ93_GRATM</name>
<dbReference type="Pfam" id="PF13561">
    <property type="entry name" value="adh_short_C2"/>
    <property type="match status" value="1"/>
</dbReference>
<dbReference type="SMART" id="SM01007">
    <property type="entry name" value="Aldolase_II"/>
    <property type="match status" value="1"/>
</dbReference>
<reference evidence="6" key="1">
    <citation type="submission" date="2011-01" db="EMBL/GenBank/DDBJ databases">
        <title>Complete sequence of chromosome of Acidobacterium sp. MP5ACTX9.</title>
        <authorList>
            <consortium name="US DOE Joint Genome Institute"/>
            <person name="Lucas S."/>
            <person name="Copeland A."/>
            <person name="Lapidus A."/>
            <person name="Cheng J.-F."/>
            <person name="Goodwin L."/>
            <person name="Pitluck S."/>
            <person name="Teshima H."/>
            <person name="Detter J.C."/>
            <person name="Han C."/>
            <person name="Tapia R."/>
            <person name="Land M."/>
            <person name="Hauser L."/>
            <person name="Kyrpides N."/>
            <person name="Ivanova N."/>
            <person name="Ovchinnikova G."/>
            <person name="Pagani I."/>
            <person name="Rawat S.R."/>
            <person name="Mannisto M."/>
            <person name="Haggblom M.M."/>
            <person name="Woyke T."/>
        </authorList>
    </citation>
    <scope>NUCLEOTIDE SEQUENCE [LARGE SCALE GENOMIC DNA]</scope>
    <source>
        <strain evidence="6">MP5ACTX9</strain>
    </source>
</reference>
<keyword evidence="2" id="KW-0560">Oxidoreductase</keyword>
<dbReference type="SUPFAM" id="SSF53639">
    <property type="entry name" value="AraD/HMP-PK domain-like"/>
    <property type="match status" value="1"/>
</dbReference>
<sequence>MAQNQLKFLEDRWDDKLAETLDAPELLRYRSNLLGSDLRITNFGGGNTSSKLDQKDPLDGQTKQILWVKGSGGDLGSIKRAGFATLYFDKVLALENAYRGVELEDEMVGMYPLCTFGNNPVAASIDTSLHAFLPFPHVDHLHPDWGIALAASANGKIKMEEFNKEFGHKLAWLPWQRPGFELGMMLRKIVQETPGCDGVVLGGHGLFTWGNTQRESYLNTVTIIDQIGQFIERHAAQPGYQLFSGAKVQARTDRSEIAQSIFPYLRGIVSRRQRWIGSFTDAASVLNFVNSAEAEALAHLGTSCPDHFIRTKIRPMFIKWNPAGDPSELKELIATALETYRAEYADYYKAHALLDSPALRDASPTVVLIPGVGMFSFGKNKTEARITGEFYINAVGVMQGAGALGEGKQCLDVPQAGPAASADKFKVHQNYVALPASEAFRIEYWALEEAKIRRQPPEKELSRRIALIVGGGSGIGREVALLAAERGAHVVVADRDTKGAESVAAEVKALIGKEAVTHVAIDITDRKAIRSALDATIAQFGGIDILINTAAIFPSSPDGIINDNLWAVTLEVNVTANFKLTDEAAIIFKEQGIDGSIVLTSSANAVVAKRGSEAYDVSKAALSHLVRELAVSMSPLVRVNGISPATVVKGSTMFPRDRVIASLSKYNLPFQETMTDDELRNVLAGFYAKRTLTHTPIDPRDCAQAIMFLAGPAARCTTGHLIPVDGGLVEAYLR</sequence>